<gene>
    <name evidence="2" type="ORF">AB2B41_18000</name>
</gene>
<keyword evidence="3" id="KW-1185">Reference proteome</keyword>
<evidence type="ECO:0000256" key="1">
    <source>
        <dbReference type="SAM" id="SignalP"/>
    </source>
</evidence>
<comment type="caution">
    <text evidence="2">The sequence shown here is derived from an EMBL/GenBank/DDBJ whole genome shotgun (WGS) entry which is preliminary data.</text>
</comment>
<proteinExistence type="predicted"/>
<feature type="signal peptide" evidence="1">
    <location>
        <begin position="1"/>
        <end position="22"/>
    </location>
</feature>
<protein>
    <recommendedName>
        <fullName evidence="4">Lipoprotein</fullName>
    </recommendedName>
</protein>
<dbReference type="Proteomes" id="UP001556098">
    <property type="component" value="Unassembled WGS sequence"/>
</dbReference>
<evidence type="ECO:0000313" key="2">
    <source>
        <dbReference type="EMBL" id="MEW9921506.1"/>
    </source>
</evidence>
<evidence type="ECO:0000313" key="3">
    <source>
        <dbReference type="Proteomes" id="UP001556098"/>
    </source>
</evidence>
<sequence length="100" mass="10390">MKLLPILAMALGSTLAANAAQAANCAQRDAVVKRLETKYSEKLIARGLQSKTALMELFGSPDTGTFTVLITNPNGVSCVVGAGTHLIFEEIKPEVAGSAS</sequence>
<evidence type="ECO:0008006" key="4">
    <source>
        <dbReference type="Google" id="ProtNLM"/>
    </source>
</evidence>
<keyword evidence="1" id="KW-0732">Signal</keyword>
<organism evidence="2 3">
    <name type="scientific">Sulfitobacter sediminis</name>
    <dbReference type="NCBI Taxonomy" id="3234186"/>
    <lineage>
        <taxon>Bacteria</taxon>
        <taxon>Pseudomonadati</taxon>
        <taxon>Pseudomonadota</taxon>
        <taxon>Alphaproteobacteria</taxon>
        <taxon>Rhodobacterales</taxon>
        <taxon>Roseobacteraceae</taxon>
        <taxon>Sulfitobacter</taxon>
    </lineage>
</organism>
<accession>A0ABV3RRG2</accession>
<dbReference type="EMBL" id="JBFNXX010000016">
    <property type="protein sequence ID" value="MEW9921506.1"/>
    <property type="molecule type" value="Genomic_DNA"/>
</dbReference>
<name>A0ABV3RRG2_9RHOB</name>
<reference evidence="2 3" key="1">
    <citation type="submission" date="2024-07" db="EMBL/GenBank/DDBJ databases">
        <title>Marimonas sp.nov., isolated from tidal-flat sediment.</title>
        <authorList>
            <person name="Jayan J.N."/>
            <person name="Lee S.S."/>
        </authorList>
    </citation>
    <scope>NUCLEOTIDE SEQUENCE [LARGE SCALE GENOMIC DNA]</scope>
    <source>
        <strain evidence="2 3">MJW-29</strain>
    </source>
</reference>
<dbReference type="RefSeq" id="WP_367879206.1">
    <property type="nucleotide sequence ID" value="NZ_JBFNXX010000016.1"/>
</dbReference>
<feature type="chain" id="PRO_5046043548" description="Lipoprotein" evidence="1">
    <location>
        <begin position="23"/>
        <end position="100"/>
    </location>
</feature>